<dbReference type="STRING" id="7102.A0A2A4JT04"/>
<evidence type="ECO:0000256" key="8">
    <source>
        <dbReference type="SAM" id="Phobius"/>
    </source>
</evidence>
<keyword evidence="7" id="KW-0325">Glycoprotein</keyword>
<keyword evidence="3" id="KW-1003">Cell membrane</keyword>
<feature type="transmembrane region" description="Helical" evidence="8">
    <location>
        <begin position="449"/>
        <end position="469"/>
    </location>
</feature>
<dbReference type="InterPro" id="IPR002159">
    <property type="entry name" value="CD36_fam"/>
</dbReference>
<evidence type="ECO:0000256" key="3">
    <source>
        <dbReference type="ARBA" id="ARBA00022475"/>
    </source>
</evidence>
<evidence type="ECO:0000256" key="5">
    <source>
        <dbReference type="ARBA" id="ARBA00022989"/>
    </source>
</evidence>
<feature type="transmembrane region" description="Helical" evidence="8">
    <location>
        <begin position="20"/>
        <end position="40"/>
    </location>
</feature>
<dbReference type="EMBL" id="NWSH01000627">
    <property type="protein sequence ID" value="PCG75175.1"/>
    <property type="molecule type" value="Genomic_DNA"/>
</dbReference>
<keyword evidence="4 8" id="KW-0812">Transmembrane</keyword>
<comment type="similarity">
    <text evidence="2">Belongs to the CD36 family.</text>
</comment>
<evidence type="ECO:0000256" key="2">
    <source>
        <dbReference type="ARBA" id="ARBA00010532"/>
    </source>
</evidence>
<proteinExistence type="inferred from homology"/>
<dbReference type="Pfam" id="PF01130">
    <property type="entry name" value="CD36"/>
    <property type="match status" value="1"/>
</dbReference>
<evidence type="ECO:0000256" key="7">
    <source>
        <dbReference type="ARBA" id="ARBA00023180"/>
    </source>
</evidence>
<evidence type="ECO:0000256" key="4">
    <source>
        <dbReference type="ARBA" id="ARBA00022692"/>
    </source>
</evidence>
<gene>
    <name evidence="9" type="ORF">B5V51_12106</name>
</gene>
<organism evidence="9">
    <name type="scientific">Heliothis virescens</name>
    <name type="common">Tobacco budworm moth</name>
    <dbReference type="NCBI Taxonomy" id="7102"/>
    <lineage>
        <taxon>Eukaryota</taxon>
        <taxon>Metazoa</taxon>
        <taxon>Ecdysozoa</taxon>
        <taxon>Arthropoda</taxon>
        <taxon>Hexapoda</taxon>
        <taxon>Insecta</taxon>
        <taxon>Pterygota</taxon>
        <taxon>Neoptera</taxon>
        <taxon>Endopterygota</taxon>
        <taxon>Lepidoptera</taxon>
        <taxon>Glossata</taxon>
        <taxon>Ditrysia</taxon>
        <taxon>Noctuoidea</taxon>
        <taxon>Noctuidae</taxon>
        <taxon>Heliothinae</taxon>
        <taxon>Heliothis</taxon>
    </lineage>
</organism>
<accession>A0A2A4JT04</accession>
<sequence length="509" mass="56997">MGYITKDNHEPVTTAVKIKLALCLVVGTLFLAAAILSIIVDPLRLLAIHSARVDYGTAVHQAMSEEVDSLHLSAYLFNITNAEQFLSGEDEKLKVEEVGPFVYQENRTNEDLEIDLAAGVMRYTPRHKVTFLPEESVGRPEDIMLTVPNVAMLSMGSMVSTYGYFARMGFNMLTAQLNTKPTIQLSAQDYLWGYDEPLINLGNTILPGWINFDKMGVLDRLYDETTPFRVEVSASDEDKFMIKTIDGIGGLSAWGYPEQSSNCNNFNGSFEGIGYPPEMPPDRPVKIYRNVLCRFMELEYTGPKMMDFGVKGMTYKFSNKSYQIEGNECLCSKGVCHEGVSDMSACMYGLPLVLSNAHFLDASPSLYDRIEGLTPNEEDHGSSFIVEPLLGMVMATKFSVQVSVMMRDVGFNSKLASFSDMFVPIVNVKIVQPKLKDQQISTLRMVHIYMPYAFLGLQVILFISGILLVSYSSRQLYWNCVPSRKKGISYVADPTDVKEVFMVEPLMNR</sequence>
<dbReference type="PRINTS" id="PR01609">
    <property type="entry name" value="CD36FAMILY"/>
</dbReference>
<dbReference type="GO" id="GO:0005044">
    <property type="term" value="F:scavenger receptor activity"/>
    <property type="evidence" value="ECO:0007669"/>
    <property type="project" value="TreeGrafter"/>
</dbReference>
<evidence type="ECO:0000256" key="6">
    <source>
        <dbReference type="ARBA" id="ARBA00023136"/>
    </source>
</evidence>
<evidence type="ECO:0000313" key="9">
    <source>
        <dbReference type="EMBL" id="PCG75175.1"/>
    </source>
</evidence>
<dbReference type="PANTHER" id="PTHR11923">
    <property type="entry name" value="SCAVENGER RECEPTOR CLASS B TYPE-1 SR-B1"/>
    <property type="match status" value="1"/>
</dbReference>
<evidence type="ECO:0000256" key="1">
    <source>
        <dbReference type="ARBA" id="ARBA00004236"/>
    </source>
</evidence>
<comment type="caution">
    <text evidence="9">The sequence shown here is derived from an EMBL/GenBank/DDBJ whole genome shotgun (WGS) entry which is preliminary data.</text>
</comment>
<reference evidence="9" key="1">
    <citation type="submission" date="2017-09" db="EMBL/GenBank/DDBJ databases">
        <title>Contemporary evolution of a Lepidopteran species, Heliothis virescens, in response to modern agricultural practices.</title>
        <authorList>
            <person name="Fritz M.L."/>
            <person name="Deyonke A.M."/>
            <person name="Papanicolaou A."/>
            <person name="Micinski S."/>
            <person name="Westbrook J."/>
            <person name="Gould F."/>
        </authorList>
    </citation>
    <scope>NUCLEOTIDE SEQUENCE [LARGE SCALE GENOMIC DNA]</scope>
    <source>
        <strain evidence="9">HvINT-</strain>
        <tissue evidence="9">Whole body</tissue>
    </source>
</reference>
<dbReference type="AlphaFoldDB" id="A0A2A4JT04"/>
<comment type="subcellular location">
    <subcellularLocation>
        <location evidence="1">Cell membrane</location>
    </subcellularLocation>
</comment>
<dbReference type="GO" id="GO:0005886">
    <property type="term" value="C:plasma membrane"/>
    <property type="evidence" value="ECO:0007669"/>
    <property type="project" value="UniProtKB-SubCell"/>
</dbReference>
<dbReference type="GO" id="GO:0005737">
    <property type="term" value="C:cytoplasm"/>
    <property type="evidence" value="ECO:0007669"/>
    <property type="project" value="TreeGrafter"/>
</dbReference>
<evidence type="ECO:0008006" key="10">
    <source>
        <dbReference type="Google" id="ProtNLM"/>
    </source>
</evidence>
<keyword evidence="5 8" id="KW-1133">Transmembrane helix</keyword>
<keyword evidence="6 8" id="KW-0472">Membrane</keyword>
<name>A0A2A4JT04_HELVI</name>
<protein>
    <recommendedName>
        <fullName evidence="10">Scavenger receptor class B member 1</fullName>
    </recommendedName>
</protein>
<dbReference type="PANTHER" id="PTHR11923:SF104">
    <property type="entry name" value="FI07620P"/>
    <property type="match status" value="1"/>
</dbReference>